<organism evidence="2 3">
    <name type="scientific">Bradyrhizobium commune</name>
    <dbReference type="NCBI Taxonomy" id="83627"/>
    <lineage>
        <taxon>Bacteria</taxon>
        <taxon>Pseudomonadati</taxon>
        <taxon>Pseudomonadota</taxon>
        <taxon>Alphaproteobacteria</taxon>
        <taxon>Hyphomicrobiales</taxon>
        <taxon>Nitrobacteraceae</taxon>
        <taxon>Bradyrhizobium</taxon>
    </lineage>
</organism>
<feature type="compositionally biased region" description="Basic and acidic residues" evidence="1">
    <location>
        <begin position="25"/>
        <end position="39"/>
    </location>
</feature>
<accession>A0A7S9D9P8</accession>
<dbReference type="Proteomes" id="UP000594621">
    <property type="component" value="Chromosome"/>
</dbReference>
<evidence type="ECO:0000313" key="2">
    <source>
        <dbReference type="EMBL" id="QPF93747.1"/>
    </source>
</evidence>
<dbReference type="RefSeq" id="WP_195803254.1">
    <property type="nucleotide sequence ID" value="NZ_CP061379.1"/>
</dbReference>
<reference evidence="2 3" key="1">
    <citation type="submission" date="2020-09" db="EMBL/GenBank/DDBJ databases">
        <title>Complete genomes of bradyrhizobia occurring on native shrubby legumes in Australia.</title>
        <authorList>
            <person name="Lafay B."/>
        </authorList>
    </citation>
    <scope>NUCLEOTIDE SEQUENCE [LARGE SCALE GENOMIC DNA]</scope>
    <source>
        <strain evidence="2 3">BDV5040</strain>
    </source>
</reference>
<keyword evidence="3" id="KW-1185">Reference proteome</keyword>
<dbReference type="EMBL" id="CP061379">
    <property type="protein sequence ID" value="QPF93747.1"/>
    <property type="molecule type" value="Genomic_DNA"/>
</dbReference>
<gene>
    <name evidence="2" type="ORF">IC761_10970</name>
</gene>
<proteinExistence type="predicted"/>
<evidence type="ECO:0000313" key="3">
    <source>
        <dbReference type="Proteomes" id="UP000594621"/>
    </source>
</evidence>
<feature type="region of interest" description="Disordered" evidence="1">
    <location>
        <begin position="52"/>
        <end position="71"/>
    </location>
</feature>
<name>A0A7S9D9P8_9BRAD</name>
<feature type="region of interest" description="Disordered" evidence="1">
    <location>
        <begin position="25"/>
        <end position="46"/>
    </location>
</feature>
<dbReference type="AlphaFoldDB" id="A0A7S9D9P8"/>
<sequence>MGIGDIVSEFLWSLRVFQEERKHIRTREARRQRAKEAAREQGWQDLFDHMSRTSVRNGSGNGSQNTAQAVSLTAREAAREANGDKANVQRAEGSVEALGVLPLARPPRRGDV</sequence>
<dbReference type="KEGG" id="bcou:IC761_10970"/>
<protein>
    <submittedName>
        <fullName evidence="2">Uncharacterized protein</fullName>
    </submittedName>
</protein>
<evidence type="ECO:0000256" key="1">
    <source>
        <dbReference type="SAM" id="MobiDB-lite"/>
    </source>
</evidence>